<evidence type="ECO:0000313" key="3">
    <source>
        <dbReference type="Proteomes" id="UP000074310"/>
    </source>
</evidence>
<feature type="transmembrane region" description="Helical" evidence="1">
    <location>
        <begin position="177"/>
        <end position="198"/>
    </location>
</feature>
<keyword evidence="1" id="KW-0812">Transmembrane</keyword>
<feature type="transmembrane region" description="Helical" evidence="1">
    <location>
        <begin position="316"/>
        <end position="335"/>
    </location>
</feature>
<dbReference type="Proteomes" id="UP000074310">
    <property type="component" value="Unassembled WGS sequence"/>
</dbReference>
<organism evidence="2 3">
    <name type="scientific">Sphingomonas endophytica</name>
    <dbReference type="NCBI Taxonomy" id="869719"/>
    <lineage>
        <taxon>Bacteria</taxon>
        <taxon>Pseudomonadati</taxon>
        <taxon>Pseudomonadota</taxon>
        <taxon>Alphaproteobacteria</taxon>
        <taxon>Sphingomonadales</taxon>
        <taxon>Sphingomonadaceae</taxon>
        <taxon>Sphingomonas</taxon>
    </lineage>
</organism>
<keyword evidence="3" id="KW-1185">Reference proteome</keyword>
<name>A0A147I130_9SPHN</name>
<dbReference type="PATRIC" id="fig|869719.3.peg.2109"/>
<proteinExistence type="predicted"/>
<feature type="transmembrane region" description="Helical" evidence="1">
    <location>
        <begin position="87"/>
        <end position="107"/>
    </location>
</feature>
<keyword evidence="1" id="KW-1133">Transmembrane helix</keyword>
<keyword evidence="1" id="KW-0472">Membrane</keyword>
<comment type="caution">
    <text evidence="2">The sequence shown here is derived from an EMBL/GenBank/DDBJ whole genome shotgun (WGS) entry which is preliminary data.</text>
</comment>
<evidence type="ECO:0000256" key="1">
    <source>
        <dbReference type="SAM" id="Phobius"/>
    </source>
</evidence>
<evidence type="ECO:0008006" key="4">
    <source>
        <dbReference type="Google" id="ProtNLM"/>
    </source>
</evidence>
<reference evidence="2 3" key="1">
    <citation type="journal article" date="2016" name="Front. Microbiol.">
        <title>Genomic Resource of Rice Seed Associated Bacteria.</title>
        <authorList>
            <person name="Midha S."/>
            <person name="Bansal K."/>
            <person name="Sharma S."/>
            <person name="Kumar N."/>
            <person name="Patil P.P."/>
            <person name="Chaudhry V."/>
            <person name="Patil P.B."/>
        </authorList>
    </citation>
    <scope>NUCLEOTIDE SEQUENCE [LARGE SCALE GENOMIC DNA]</scope>
    <source>
        <strain evidence="2 3">NS334</strain>
    </source>
</reference>
<feature type="transmembrane region" description="Helical" evidence="1">
    <location>
        <begin position="62"/>
        <end position="81"/>
    </location>
</feature>
<evidence type="ECO:0000313" key="2">
    <source>
        <dbReference type="EMBL" id="KTT71177.1"/>
    </source>
</evidence>
<gene>
    <name evidence="2" type="ORF">NS334_10840</name>
</gene>
<feature type="transmembrane region" description="Helical" evidence="1">
    <location>
        <begin position="342"/>
        <end position="366"/>
    </location>
</feature>
<dbReference type="AlphaFoldDB" id="A0A147I130"/>
<dbReference type="EMBL" id="LDTB01000043">
    <property type="protein sequence ID" value="KTT71177.1"/>
    <property type="molecule type" value="Genomic_DNA"/>
</dbReference>
<dbReference type="OrthoDB" id="2088505at2"/>
<feature type="transmembrane region" description="Helical" evidence="1">
    <location>
        <begin position="237"/>
        <end position="254"/>
    </location>
</feature>
<accession>A0A147I130</accession>
<protein>
    <recommendedName>
        <fullName evidence="4">O-antigen polymerase</fullName>
    </recommendedName>
</protein>
<feature type="transmembrane region" description="Helical" evidence="1">
    <location>
        <begin position="38"/>
        <end position="55"/>
    </location>
</feature>
<feature type="transmembrane region" description="Helical" evidence="1">
    <location>
        <begin position="119"/>
        <end position="140"/>
    </location>
</feature>
<sequence>MTSYPPTSSSLSAGPSLATRWKLGAFVFVSTTPALGESAGLVATGLGLLILLGSLRRPNPHALQLMLLFVVLILPISIYDLSFSTRIGFVTMSFIAIPVLLFSGFVLSQSTGDTPYLQIYERVFLYIAVPSFIVFVIVAIRPDIAYLFPEYTYRETTHRTAFILNVVMNPDPVIRNAGFASEPGFYQLLVNVALYARLRRLGRPDRICGFYLLVVLSTVSTAGIAVALFLVSTKFDVRYRLLLIALIVIFFGATQEFLLGQYESKIANDAVFGPRFMPSVSAFYFFLDNPLGIGSVEYTLIYQQYDLGSWDSYTQIAMRYGLPGLLGFAVLLGSLGRRYPALLGVFILSFITSPIWFLPAISAFYFPSGRNERATVGTPS</sequence>
<feature type="transmembrane region" description="Helical" evidence="1">
    <location>
        <begin position="210"/>
        <end position="231"/>
    </location>
</feature>